<dbReference type="Proteomes" id="UP000002279">
    <property type="component" value="Chromosome 15"/>
</dbReference>
<dbReference type="InterPro" id="IPR013783">
    <property type="entry name" value="Ig-like_fold"/>
</dbReference>
<evidence type="ECO:0000256" key="5">
    <source>
        <dbReference type="ARBA" id="ARBA00023157"/>
    </source>
</evidence>
<evidence type="ECO:0000256" key="2">
    <source>
        <dbReference type="ARBA" id="ARBA00022692"/>
    </source>
</evidence>
<evidence type="ECO:0000259" key="6">
    <source>
        <dbReference type="PROSITE" id="PS50835"/>
    </source>
</evidence>
<dbReference type="InParanoid" id="F7DW88"/>
<dbReference type="eggNOG" id="ENOG502SURU">
    <property type="taxonomic scope" value="Eukaryota"/>
</dbReference>
<dbReference type="SUPFAM" id="SSF48726">
    <property type="entry name" value="Immunoglobulin"/>
    <property type="match status" value="1"/>
</dbReference>
<dbReference type="Gene3D" id="2.60.40.10">
    <property type="entry name" value="Immunoglobulins"/>
    <property type="match status" value="1"/>
</dbReference>
<dbReference type="PROSITE" id="PS50835">
    <property type="entry name" value="IG_LIKE"/>
    <property type="match status" value="1"/>
</dbReference>
<evidence type="ECO:0000256" key="1">
    <source>
        <dbReference type="ARBA" id="ARBA00004370"/>
    </source>
</evidence>
<sequence length="156" mass="16788">DDLGEILYLCFLFPPLALSGPEEAEGPEGGSLTLRCVYKDGMQSAPKYWCRAGGLFLTRCSQSVKTSGSEVEATNGPMSIRDSHRDRAFTVTMKELTTQDAGHYLCGVERFGFDDTLRVTVTVSSGEAGGREGLGGGLRGRETTRLNNNNNNVGIC</sequence>
<dbReference type="CDD" id="cd05716">
    <property type="entry name" value="IgV_pIgR_like"/>
    <property type="match status" value="1"/>
</dbReference>
<dbReference type="HOGENOM" id="CLU_051023_4_0_1"/>
<keyword evidence="5" id="KW-1015">Disulfide bond</keyword>
<dbReference type="InterPro" id="IPR013106">
    <property type="entry name" value="Ig_V-set"/>
</dbReference>
<evidence type="ECO:0000313" key="7">
    <source>
        <dbReference type="Ensembl" id="ENSOANP00000021545.2"/>
    </source>
</evidence>
<feature type="domain" description="Ig-like" evidence="6">
    <location>
        <begin position="14"/>
        <end position="124"/>
    </location>
</feature>
<dbReference type="InterPro" id="IPR003599">
    <property type="entry name" value="Ig_sub"/>
</dbReference>
<proteinExistence type="predicted"/>
<name>F7DW88_ORNAN</name>
<dbReference type="FunFam" id="2.60.40.10:FF:000370">
    <property type="entry name" value="CMRF35-like molecule 1"/>
    <property type="match status" value="1"/>
</dbReference>
<dbReference type="GO" id="GO:0004888">
    <property type="term" value="F:transmembrane signaling receptor activity"/>
    <property type="evidence" value="ECO:0000318"/>
    <property type="project" value="GO_Central"/>
</dbReference>
<dbReference type="PANTHER" id="PTHR11860">
    <property type="entry name" value="POLYMERIC-IMMUNOGLOBULIN RECEPTOR"/>
    <property type="match status" value="1"/>
</dbReference>
<dbReference type="GO" id="GO:0007165">
    <property type="term" value="P:signal transduction"/>
    <property type="evidence" value="ECO:0000318"/>
    <property type="project" value="GO_Central"/>
</dbReference>
<evidence type="ECO:0000313" key="8">
    <source>
        <dbReference type="Proteomes" id="UP000002279"/>
    </source>
</evidence>
<dbReference type="PANTHER" id="PTHR11860:SF87">
    <property type="entry name" value="CMRF35-LIKE MOLECULE 8"/>
    <property type="match status" value="1"/>
</dbReference>
<dbReference type="InterPro" id="IPR036179">
    <property type="entry name" value="Ig-like_dom_sf"/>
</dbReference>
<dbReference type="OMA" id="SAIISCK"/>
<keyword evidence="3" id="KW-0732">Signal</keyword>
<evidence type="ECO:0000256" key="4">
    <source>
        <dbReference type="ARBA" id="ARBA00023136"/>
    </source>
</evidence>
<dbReference type="Pfam" id="PF07686">
    <property type="entry name" value="V-set"/>
    <property type="match status" value="1"/>
</dbReference>
<keyword evidence="8" id="KW-1185">Reference proteome</keyword>
<dbReference type="Bgee" id="ENSOANG00000013656">
    <property type="expression patterns" value="Expressed in heart and 7 other cell types or tissues"/>
</dbReference>
<organism evidence="7 8">
    <name type="scientific">Ornithorhynchus anatinus</name>
    <name type="common">Duckbill platypus</name>
    <dbReference type="NCBI Taxonomy" id="9258"/>
    <lineage>
        <taxon>Eukaryota</taxon>
        <taxon>Metazoa</taxon>
        <taxon>Chordata</taxon>
        <taxon>Craniata</taxon>
        <taxon>Vertebrata</taxon>
        <taxon>Euteleostomi</taxon>
        <taxon>Mammalia</taxon>
        <taxon>Monotremata</taxon>
        <taxon>Ornithorhynchidae</taxon>
        <taxon>Ornithorhynchus</taxon>
    </lineage>
</organism>
<dbReference type="GeneTree" id="ENSGT00940000154332"/>
<dbReference type="InterPro" id="IPR007110">
    <property type="entry name" value="Ig-like_dom"/>
</dbReference>
<keyword evidence="4" id="KW-0472">Membrane</keyword>
<dbReference type="InterPro" id="IPR050671">
    <property type="entry name" value="CD300_family_receptors"/>
</dbReference>
<evidence type="ECO:0000256" key="3">
    <source>
        <dbReference type="ARBA" id="ARBA00022729"/>
    </source>
</evidence>
<comment type="subcellular location">
    <subcellularLocation>
        <location evidence="1">Membrane</location>
    </subcellularLocation>
</comment>
<protein>
    <recommendedName>
        <fullName evidence="6">Ig-like domain-containing protein</fullName>
    </recommendedName>
</protein>
<accession>F7DW88</accession>
<dbReference type="Ensembl" id="ENSOANT00000021548.2">
    <property type="protein sequence ID" value="ENSOANP00000021545.2"/>
    <property type="gene ID" value="ENSOANG00000013656.2"/>
</dbReference>
<reference evidence="7" key="2">
    <citation type="submission" date="2025-08" db="UniProtKB">
        <authorList>
            <consortium name="Ensembl"/>
        </authorList>
    </citation>
    <scope>IDENTIFICATION</scope>
    <source>
        <strain evidence="7">Glennie</strain>
    </source>
</reference>
<keyword evidence="2" id="KW-0812">Transmembrane</keyword>
<dbReference type="GO" id="GO:0005886">
    <property type="term" value="C:plasma membrane"/>
    <property type="evidence" value="ECO:0000318"/>
    <property type="project" value="GO_Central"/>
</dbReference>
<dbReference type="AlphaFoldDB" id="F7DW88"/>
<reference evidence="7" key="3">
    <citation type="submission" date="2025-09" db="UniProtKB">
        <authorList>
            <consortium name="Ensembl"/>
        </authorList>
    </citation>
    <scope>IDENTIFICATION</scope>
    <source>
        <strain evidence="7">Glennie</strain>
    </source>
</reference>
<reference evidence="7 8" key="1">
    <citation type="journal article" date="2008" name="Nature">
        <title>Genome analysis of the platypus reveals unique signatures of evolution.</title>
        <authorList>
            <person name="Warren W.C."/>
            <person name="Hillier L.W."/>
            <person name="Marshall Graves J.A."/>
            <person name="Birney E."/>
            <person name="Ponting C.P."/>
            <person name="Grutzner F."/>
            <person name="Belov K."/>
            <person name="Miller W."/>
            <person name="Clarke L."/>
            <person name="Chinwalla A.T."/>
            <person name="Yang S.P."/>
            <person name="Heger A."/>
            <person name="Locke D.P."/>
            <person name="Miethke P."/>
            <person name="Waters P.D."/>
            <person name="Veyrunes F."/>
            <person name="Fulton L."/>
            <person name="Fulton B."/>
            <person name="Graves T."/>
            <person name="Wallis J."/>
            <person name="Puente X.S."/>
            <person name="Lopez-Otin C."/>
            <person name="Ordonez G.R."/>
            <person name="Eichler E.E."/>
            <person name="Chen L."/>
            <person name="Cheng Z."/>
            <person name="Deakin J.E."/>
            <person name="Alsop A."/>
            <person name="Thompson K."/>
            <person name="Kirby P."/>
            <person name="Papenfuss A.T."/>
            <person name="Wakefield M.J."/>
            <person name="Olender T."/>
            <person name="Lancet D."/>
            <person name="Huttley G.A."/>
            <person name="Smit A.F."/>
            <person name="Pask A."/>
            <person name="Temple-Smith P."/>
            <person name="Batzer M.A."/>
            <person name="Walker J.A."/>
            <person name="Konkel M.K."/>
            <person name="Harris R.S."/>
            <person name="Whittington C.M."/>
            <person name="Wong E.S."/>
            <person name="Gemmell N.J."/>
            <person name="Buschiazzo E."/>
            <person name="Vargas Jentzsch I.M."/>
            <person name="Merkel A."/>
            <person name="Schmitz J."/>
            <person name="Zemann A."/>
            <person name="Churakov G."/>
            <person name="Kriegs J.O."/>
            <person name="Brosius J."/>
            <person name="Murchison E.P."/>
            <person name="Sachidanandam R."/>
            <person name="Smith C."/>
            <person name="Hannon G.J."/>
            <person name="Tsend-Ayush E."/>
            <person name="McMillan D."/>
            <person name="Attenborough R."/>
            <person name="Rens W."/>
            <person name="Ferguson-Smith M."/>
            <person name="Lefevre C.M."/>
            <person name="Sharp J.A."/>
            <person name="Nicholas K.R."/>
            <person name="Ray D.A."/>
            <person name="Kube M."/>
            <person name="Reinhardt R."/>
            <person name="Pringle T.H."/>
            <person name="Taylor J."/>
            <person name="Jones R.C."/>
            <person name="Nixon B."/>
            <person name="Dacheux J.L."/>
            <person name="Niwa H."/>
            <person name="Sekita Y."/>
            <person name="Huang X."/>
            <person name="Stark A."/>
            <person name="Kheradpour P."/>
            <person name="Kellis M."/>
            <person name="Flicek P."/>
            <person name="Chen Y."/>
            <person name="Webber C."/>
            <person name="Hardison R."/>
            <person name="Nelson J."/>
            <person name="Hallsworth-Pepin K."/>
            <person name="Delehaunty K."/>
            <person name="Markovic C."/>
            <person name="Minx P."/>
            <person name="Feng Y."/>
            <person name="Kremitzki C."/>
            <person name="Mitreva M."/>
            <person name="Glasscock J."/>
            <person name="Wylie T."/>
            <person name="Wohldmann P."/>
            <person name="Thiru P."/>
            <person name="Nhan M.N."/>
            <person name="Pohl C.S."/>
            <person name="Smith S.M."/>
            <person name="Hou S."/>
            <person name="Nefedov M."/>
            <person name="de Jong P.J."/>
            <person name="Renfree M.B."/>
            <person name="Mardis E.R."/>
            <person name="Wilson R.K."/>
        </authorList>
    </citation>
    <scope>NUCLEOTIDE SEQUENCE [LARGE SCALE GENOMIC DNA]</scope>
    <source>
        <strain evidence="7 8">Glennie</strain>
    </source>
</reference>
<dbReference type="SMART" id="SM00409">
    <property type="entry name" value="IG"/>
    <property type="match status" value="1"/>
</dbReference>